<gene>
    <name evidence="2" type="ORF">TMSB3V08_LOCUS4302</name>
</gene>
<name>A0A7R9E4W6_9NEOP</name>
<dbReference type="InterPro" id="IPR011029">
    <property type="entry name" value="DEATH-like_dom_sf"/>
</dbReference>
<evidence type="ECO:0000259" key="1">
    <source>
        <dbReference type="PROSITE" id="PS50017"/>
    </source>
</evidence>
<evidence type="ECO:0000313" key="2">
    <source>
        <dbReference type="EMBL" id="CAD7427462.1"/>
    </source>
</evidence>
<dbReference type="InterPro" id="IPR000488">
    <property type="entry name" value="Death_dom"/>
</dbReference>
<accession>A0A7R9E4W6</accession>
<dbReference type="AlphaFoldDB" id="A0A7R9E4W6"/>
<organism evidence="2">
    <name type="scientific">Timema monikensis</name>
    <dbReference type="NCBI Taxonomy" id="170555"/>
    <lineage>
        <taxon>Eukaryota</taxon>
        <taxon>Metazoa</taxon>
        <taxon>Ecdysozoa</taxon>
        <taxon>Arthropoda</taxon>
        <taxon>Hexapoda</taxon>
        <taxon>Insecta</taxon>
        <taxon>Pterygota</taxon>
        <taxon>Neoptera</taxon>
        <taxon>Polyneoptera</taxon>
        <taxon>Phasmatodea</taxon>
        <taxon>Timematodea</taxon>
        <taxon>Timematoidea</taxon>
        <taxon>Timematidae</taxon>
        <taxon>Timema</taxon>
    </lineage>
</organism>
<dbReference type="EMBL" id="OB793463">
    <property type="protein sequence ID" value="CAD7427462.1"/>
    <property type="molecule type" value="Genomic_DNA"/>
</dbReference>
<dbReference type="PROSITE" id="PS50017">
    <property type="entry name" value="DEATH_DOMAIN"/>
    <property type="match status" value="1"/>
</dbReference>
<dbReference type="SUPFAM" id="SSF47986">
    <property type="entry name" value="DEATH domain"/>
    <property type="match status" value="1"/>
</dbReference>
<protein>
    <recommendedName>
        <fullName evidence="1">Death domain-containing protein</fullName>
    </recommendedName>
</protein>
<proteinExistence type="predicted"/>
<reference evidence="2" key="1">
    <citation type="submission" date="2020-11" db="EMBL/GenBank/DDBJ databases">
        <authorList>
            <person name="Tran Van P."/>
        </authorList>
    </citation>
    <scope>NUCLEOTIDE SEQUENCE</scope>
</reference>
<dbReference type="CDD" id="cd01670">
    <property type="entry name" value="Death"/>
    <property type="match status" value="1"/>
</dbReference>
<dbReference type="Gene3D" id="1.10.533.10">
    <property type="entry name" value="Death Domain, Fas"/>
    <property type="match status" value="1"/>
</dbReference>
<dbReference type="GO" id="GO:0007165">
    <property type="term" value="P:signal transduction"/>
    <property type="evidence" value="ECO:0007669"/>
    <property type="project" value="InterPro"/>
</dbReference>
<sequence>MLELEEEFVVRKARRCPRRTRPHSMSQAVIGRGLRTIATPAFSVERLQSSTKQHHEFVLPMFRYVCVSIADAGVGHPDLLLSCRRLQDVDVRLVAEQLGASWHLLGLRLNFSPETLDLIQTPGNNSGADVTNKMAMTMLRAWSQLPTATVGRLATVLWEMGEHAIALQLNP</sequence>
<feature type="domain" description="Death" evidence="1">
    <location>
        <begin position="87"/>
        <end position="171"/>
    </location>
</feature>
<dbReference type="Pfam" id="PF00531">
    <property type="entry name" value="Death"/>
    <property type="match status" value="1"/>
</dbReference>